<evidence type="ECO:0000313" key="3">
    <source>
        <dbReference type="Proteomes" id="UP000287033"/>
    </source>
</evidence>
<evidence type="ECO:0000313" key="2">
    <source>
        <dbReference type="EMBL" id="GCC31267.1"/>
    </source>
</evidence>
<comment type="caution">
    <text evidence="2">The sequence shown here is derived from an EMBL/GenBank/DDBJ whole genome shotgun (WGS) entry which is preliminary data.</text>
</comment>
<proteinExistence type="predicted"/>
<dbReference type="GO" id="GO:0005737">
    <property type="term" value="C:cytoplasm"/>
    <property type="evidence" value="ECO:0007669"/>
    <property type="project" value="InterPro"/>
</dbReference>
<dbReference type="STRING" id="137246.A0A401SLJ3"/>
<evidence type="ECO:0000256" key="1">
    <source>
        <dbReference type="SAM" id="MobiDB-lite"/>
    </source>
</evidence>
<feature type="compositionally biased region" description="Polar residues" evidence="1">
    <location>
        <begin position="93"/>
        <end position="110"/>
    </location>
</feature>
<dbReference type="Proteomes" id="UP000287033">
    <property type="component" value="Unassembled WGS sequence"/>
</dbReference>
<accession>A0A401SLJ3</accession>
<dbReference type="OMA" id="YEIMKPV"/>
<gene>
    <name evidence="2" type="ORF">chiPu_0009724</name>
</gene>
<dbReference type="InterPro" id="IPR009728">
    <property type="entry name" value="BAALC"/>
</dbReference>
<keyword evidence="3" id="KW-1185">Reference proteome</keyword>
<name>A0A401SLJ3_CHIPU</name>
<dbReference type="PANTHER" id="PTHR14731:SF0">
    <property type="entry name" value="BRAIN AND ACUTE LEUKEMIA CYTOPLASMIC PROTEIN"/>
    <property type="match status" value="1"/>
</dbReference>
<protein>
    <recommendedName>
        <fullName evidence="4">BAALC binder of MAP3K1 and KLF4 b</fullName>
    </recommendedName>
</protein>
<dbReference type="OrthoDB" id="9940597at2759"/>
<organism evidence="2 3">
    <name type="scientific">Chiloscyllium punctatum</name>
    <name type="common">Brownbanded bambooshark</name>
    <name type="synonym">Hemiscyllium punctatum</name>
    <dbReference type="NCBI Taxonomy" id="137246"/>
    <lineage>
        <taxon>Eukaryota</taxon>
        <taxon>Metazoa</taxon>
        <taxon>Chordata</taxon>
        <taxon>Craniata</taxon>
        <taxon>Vertebrata</taxon>
        <taxon>Chondrichthyes</taxon>
        <taxon>Elasmobranchii</taxon>
        <taxon>Galeomorphii</taxon>
        <taxon>Galeoidea</taxon>
        <taxon>Orectolobiformes</taxon>
        <taxon>Hemiscylliidae</taxon>
        <taxon>Chiloscyllium</taxon>
    </lineage>
</organism>
<dbReference type="EMBL" id="BEZZ01000352">
    <property type="protein sequence ID" value="GCC31267.1"/>
    <property type="molecule type" value="Genomic_DNA"/>
</dbReference>
<feature type="region of interest" description="Disordered" evidence="1">
    <location>
        <begin position="87"/>
        <end position="115"/>
    </location>
</feature>
<dbReference type="Pfam" id="PF06989">
    <property type="entry name" value="BAALC_N"/>
    <property type="match status" value="1"/>
</dbReference>
<evidence type="ECO:0008006" key="4">
    <source>
        <dbReference type="Google" id="ProtNLM"/>
    </source>
</evidence>
<sequence length="161" mass="17784">MGCGGSRADTIEPRYYESWTRETESTWLTNTDTEAPLPGIANGCSSLTSEPSALEKGAEHVYSNTLGGGIQTQTHVTVSSIVHEKVSTDKKTSTVGTNTQIGKQHLTQGPPTMKQKRRLFRTEEKKKWDSNKMPAKEVSIRVTKSICSVESDETKMENCMK</sequence>
<dbReference type="PANTHER" id="PTHR14731">
    <property type="entry name" value="BRAIN AND ACUTE LEUKEMIA CYTOPLASMIC PROTEIN"/>
    <property type="match status" value="1"/>
</dbReference>
<reference evidence="2 3" key="1">
    <citation type="journal article" date="2018" name="Nat. Ecol. Evol.">
        <title>Shark genomes provide insights into elasmobranch evolution and the origin of vertebrates.</title>
        <authorList>
            <person name="Hara Y"/>
            <person name="Yamaguchi K"/>
            <person name="Onimaru K"/>
            <person name="Kadota M"/>
            <person name="Koyanagi M"/>
            <person name="Keeley SD"/>
            <person name="Tatsumi K"/>
            <person name="Tanaka K"/>
            <person name="Motone F"/>
            <person name="Kageyama Y"/>
            <person name="Nozu R"/>
            <person name="Adachi N"/>
            <person name="Nishimura O"/>
            <person name="Nakagawa R"/>
            <person name="Tanegashima C"/>
            <person name="Kiyatake I"/>
            <person name="Matsumoto R"/>
            <person name="Murakumo K"/>
            <person name="Nishida K"/>
            <person name="Terakita A"/>
            <person name="Kuratani S"/>
            <person name="Sato K"/>
            <person name="Hyodo S Kuraku.S."/>
        </authorList>
    </citation>
    <scope>NUCLEOTIDE SEQUENCE [LARGE SCALE GENOMIC DNA]</scope>
</reference>
<dbReference type="AlphaFoldDB" id="A0A401SLJ3"/>